<dbReference type="Gene3D" id="3.40.1660.10">
    <property type="entry name" value="EreA-like (biosynthetic domain)"/>
    <property type="match status" value="1"/>
</dbReference>
<dbReference type="EMBL" id="JACJVR010000061">
    <property type="protein sequence ID" value="MBB6692905.1"/>
    <property type="molecule type" value="Genomic_DNA"/>
</dbReference>
<protein>
    <submittedName>
        <fullName evidence="1">Erythromycin esterase family protein</fullName>
    </submittedName>
</protein>
<dbReference type="Gene3D" id="3.30.1870.10">
    <property type="entry name" value="EreA-like, domain 2"/>
    <property type="match status" value="1"/>
</dbReference>
<sequence length="421" mass="48009">MKENENIRILRELSVPYPGEGHSDELIAEASRARYVLMGEASHGTSEFYTHRAELSKRLIEEHGYRFIAVEGDWPSCYALNRYVKGYAEPGIRAKDALRDFSRWPTWMWANEEIAAFAEWLRAYNSDKPDREKVGFYGIDLYSLWESMDEIRKYLRSKDGVDLEAANRAFECFEPHGREEQQYGISAALYGEGCEDEVIDLLRRLQGKWRESPPGDREQALSAEMNALSVRGAEQYYRTMIRFDVESWNVRDRHMAEALEKLMDYHGSDARAIVWEHNTHIGDARATDMAEEGMVNVGQLLREKRADDVYAIGFGTYEGTVIAARAWGEPLKVMAVPPAIPGSLEELLHRIEPVDKLLLLGQASPAADSLQLGHRAIGVVYHPERERGNYVPTLIGKRYDAFVFIDRTHALSPLATELVHP</sequence>
<dbReference type="InterPro" id="IPR052036">
    <property type="entry name" value="Hydrolase/PRTase-associated"/>
</dbReference>
<reference evidence="1 2" key="1">
    <citation type="submission" date="2020-08" db="EMBL/GenBank/DDBJ databases">
        <title>Cohnella phylogeny.</title>
        <authorList>
            <person name="Dunlap C."/>
        </authorList>
    </citation>
    <scope>NUCLEOTIDE SEQUENCE [LARGE SCALE GENOMIC DNA]</scope>
    <source>
        <strain evidence="1 2">DSM 25239</strain>
    </source>
</reference>
<dbReference type="AlphaFoldDB" id="A0A841TXH7"/>
<dbReference type="SUPFAM" id="SSF159501">
    <property type="entry name" value="EreA/ChaN-like"/>
    <property type="match status" value="1"/>
</dbReference>
<evidence type="ECO:0000313" key="1">
    <source>
        <dbReference type="EMBL" id="MBB6692905.1"/>
    </source>
</evidence>
<dbReference type="InterPro" id="IPR014622">
    <property type="entry name" value="UCP036794_erythomycin"/>
</dbReference>
<dbReference type="GO" id="GO:0046677">
    <property type="term" value="P:response to antibiotic"/>
    <property type="evidence" value="ECO:0007669"/>
    <property type="project" value="InterPro"/>
</dbReference>
<dbReference type="PIRSF" id="PIRSF036794">
    <property type="entry name" value="UCP_erythr_ester"/>
    <property type="match status" value="1"/>
</dbReference>
<name>A0A841TXH7_9BACL</name>
<evidence type="ECO:0000313" key="2">
    <source>
        <dbReference type="Proteomes" id="UP000553776"/>
    </source>
</evidence>
<organism evidence="1 2">
    <name type="scientific">Cohnella xylanilytica</name>
    <dbReference type="NCBI Taxonomy" id="557555"/>
    <lineage>
        <taxon>Bacteria</taxon>
        <taxon>Bacillati</taxon>
        <taxon>Bacillota</taxon>
        <taxon>Bacilli</taxon>
        <taxon>Bacillales</taxon>
        <taxon>Paenibacillaceae</taxon>
        <taxon>Cohnella</taxon>
    </lineage>
</organism>
<accession>A0A841TXH7</accession>
<dbReference type="RefSeq" id="WP_185136892.1">
    <property type="nucleotide sequence ID" value="NZ_BORM01000034.1"/>
</dbReference>
<dbReference type="CDD" id="cd14728">
    <property type="entry name" value="Ere-like"/>
    <property type="match status" value="1"/>
</dbReference>
<dbReference type="Pfam" id="PF05139">
    <property type="entry name" value="Erythro_esteras"/>
    <property type="match status" value="1"/>
</dbReference>
<keyword evidence="2" id="KW-1185">Reference proteome</keyword>
<dbReference type="InterPro" id="IPR007815">
    <property type="entry name" value="Emycin_Estase"/>
</dbReference>
<dbReference type="PANTHER" id="PTHR31299:SF0">
    <property type="entry name" value="ESTERASE, PUTATIVE (AFU_ORTHOLOGUE AFUA_1G05850)-RELATED"/>
    <property type="match status" value="1"/>
</dbReference>
<gene>
    <name evidence="1" type="ORF">H7B90_15955</name>
</gene>
<proteinExistence type="predicted"/>
<dbReference type="Proteomes" id="UP000553776">
    <property type="component" value="Unassembled WGS sequence"/>
</dbReference>
<comment type="caution">
    <text evidence="1">The sequence shown here is derived from an EMBL/GenBank/DDBJ whole genome shotgun (WGS) entry which is preliminary data.</text>
</comment>
<dbReference type="PANTHER" id="PTHR31299">
    <property type="entry name" value="ESTERASE, PUTATIVE (AFU_ORTHOLOGUE AFUA_1G05850)-RELATED"/>
    <property type="match status" value="1"/>
</dbReference>